<name>A0A1E5LAF8_9BACI</name>
<evidence type="ECO:0000256" key="1">
    <source>
        <dbReference type="SAM" id="MobiDB-lite"/>
    </source>
</evidence>
<feature type="compositionally biased region" description="Basic and acidic residues" evidence="1">
    <location>
        <begin position="347"/>
        <end position="367"/>
    </location>
</feature>
<comment type="caution">
    <text evidence="2">The sequence shown here is derived from an EMBL/GenBank/DDBJ whole genome shotgun (WGS) entry which is preliminary data.</text>
</comment>
<feature type="region of interest" description="Disordered" evidence="1">
    <location>
        <begin position="309"/>
        <end position="367"/>
    </location>
</feature>
<dbReference type="RefSeq" id="WP_069718854.1">
    <property type="nucleotide sequence ID" value="NZ_MJEH01000064.1"/>
</dbReference>
<feature type="compositionally biased region" description="Basic and acidic residues" evidence="1">
    <location>
        <begin position="317"/>
        <end position="337"/>
    </location>
</feature>
<dbReference type="EMBL" id="MJEH01000064">
    <property type="protein sequence ID" value="OEH91087.1"/>
    <property type="molecule type" value="Genomic_DNA"/>
</dbReference>
<feature type="compositionally biased region" description="Polar residues" evidence="1">
    <location>
        <begin position="151"/>
        <end position="163"/>
    </location>
</feature>
<sequence length="367" mass="43443">MTVTEVRKLKRVVVKEELVALTQDVRMAILLNQMIYWSERVKDAKSYLMEERQRKENEDKEERTSGWIYKKASELVEETMLGISETTVHRLLDKLIQHDWLDVRTNPLYGWDRTKQYRVNLLQIEEDLHTLGYSLQGYLFEQSNAQTELVKTQPESSNMQSDNSNHRNESSGIQHERAIPEITSEITTREDNEKVEQETHIDTHSTQAQQSEYMIQTIEDRYIQLRGKGLYLSAKDMTDMYEICNSDISHEQVIEWMEQCFANYQPRYTGDRIASFAYVKQYILQQAYVQKSRQDAKTNAQSITIHTKPRTKTSYPTHKERLPEWFDEHKQECENKQQTESAPKKYSKLEAEMKKKYKSRSEKGRKG</sequence>
<evidence type="ECO:0008006" key="4">
    <source>
        <dbReference type="Google" id="ProtNLM"/>
    </source>
</evidence>
<accession>A0A1E5LAF8</accession>
<organism evidence="2 3">
    <name type="scientific">Bacillus solimangrovi</name>
    <dbReference type="NCBI Taxonomy" id="1305675"/>
    <lineage>
        <taxon>Bacteria</taxon>
        <taxon>Bacillati</taxon>
        <taxon>Bacillota</taxon>
        <taxon>Bacilli</taxon>
        <taxon>Bacillales</taxon>
        <taxon>Bacillaceae</taxon>
        <taxon>Bacillus</taxon>
    </lineage>
</organism>
<proteinExistence type="predicted"/>
<gene>
    <name evidence="2" type="ORF">BFG57_06870</name>
</gene>
<dbReference type="STRING" id="1305675.BFG57_06870"/>
<feature type="region of interest" description="Disordered" evidence="1">
    <location>
        <begin position="151"/>
        <end position="178"/>
    </location>
</feature>
<dbReference type="AlphaFoldDB" id="A0A1E5LAF8"/>
<keyword evidence="3" id="KW-1185">Reference proteome</keyword>
<reference evidence="2 3" key="1">
    <citation type="submission" date="2016-08" db="EMBL/GenBank/DDBJ databases">
        <title>Genome of Bacillus solimangrovi GH2-4.</title>
        <authorList>
            <person name="Lim S."/>
            <person name="Kim B.-C."/>
        </authorList>
    </citation>
    <scope>NUCLEOTIDE SEQUENCE [LARGE SCALE GENOMIC DNA]</scope>
    <source>
        <strain evidence="2 3">GH2-4</strain>
    </source>
</reference>
<evidence type="ECO:0000313" key="2">
    <source>
        <dbReference type="EMBL" id="OEH91087.1"/>
    </source>
</evidence>
<dbReference type="OrthoDB" id="1258529at2"/>
<protein>
    <recommendedName>
        <fullName evidence="4">DnaD domain-containing protein</fullName>
    </recommendedName>
</protein>
<dbReference type="Proteomes" id="UP000095209">
    <property type="component" value="Unassembled WGS sequence"/>
</dbReference>
<feature type="compositionally biased region" description="Basic and acidic residues" evidence="1">
    <location>
        <begin position="164"/>
        <end position="178"/>
    </location>
</feature>
<evidence type="ECO:0000313" key="3">
    <source>
        <dbReference type="Proteomes" id="UP000095209"/>
    </source>
</evidence>